<accession>A0A0R3RP67</accession>
<dbReference type="AlphaFoldDB" id="A0A0R3RP67"/>
<proteinExistence type="predicted"/>
<sequence>MTTKKMSKMNEYVRNRMQKCSKAAKGIYEQARCLVQAIDAKPKTIDPTRISHIQNLHKVLAGRQKNIAGALIQSESHHIDTKPNEKEEK</sequence>
<name>A0A0R3RP67_9BILA</name>
<evidence type="ECO:0000313" key="2">
    <source>
        <dbReference type="WBParaSite" id="EEL_0000327901-mRNA-1"/>
    </source>
</evidence>
<dbReference type="WBParaSite" id="EEL_0000327901-mRNA-1">
    <property type="protein sequence ID" value="EEL_0000327901-mRNA-1"/>
    <property type="gene ID" value="EEL_0000327901"/>
</dbReference>
<dbReference type="Proteomes" id="UP000050640">
    <property type="component" value="Unplaced"/>
</dbReference>
<protein>
    <submittedName>
        <fullName evidence="2">Uncharacterized protein</fullName>
    </submittedName>
</protein>
<reference evidence="2" key="1">
    <citation type="submission" date="2017-02" db="UniProtKB">
        <authorList>
            <consortium name="WormBaseParasite"/>
        </authorList>
    </citation>
    <scope>IDENTIFICATION</scope>
</reference>
<dbReference type="STRING" id="1147741.A0A0R3RP67"/>
<organism evidence="1 2">
    <name type="scientific">Elaeophora elaphi</name>
    <dbReference type="NCBI Taxonomy" id="1147741"/>
    <lineage>
        <taxon>Eukaryota</taxon>
        <taxon>Metazoa</taxon>
        <taxon>Ecdysozoa</taxon>
        <taxon>Nematoda</taxon>
        <taxon>Chromadorea</taxon>
        <taxon>Rhabditida</taxon>
        <taxon>Spirurina</taxon>
        <taxon>Spiruromorpha</taxon>
        <taxon>Filarioidea</taxon>
        <taxon>Onchocercidae</taxon>
        <taxon>Elaeophora</taxon>
    </lineage>
</organism>
<evidence type="ECO:0000313" key="1">
    <source>
        <dbReference type="Proteomes" id="UP000050640"/>
    </source>
</evidence>
<keyword evidence="1" id="KW-1185">Reference proteome</keyword>